<evidence type="ECO:0000256" key="5">
    <source>
        <dbReference type="PIRSR" id="PIRSR001238-50"/>
    </source>
</evidence>
<evidence type="ECO:0000313" key="7">
    <source>
        <dbReference type="EMBL" id="GBO92654.1"/>
    </source>
</evidence>
<feature type="binding site" evidence="3">
    <location>
        <position position="100"/>
    </location>
    <ligand>
        <name>substrate</name>
    </ligand>
</feature>
<dbReference type="Pfam" id="PF01979">
    <property type="entry name" value="Amidohydro_1"/>
    <property type="match status" value="1"/>
</dbReference>
<comment type="subcellular location">
    <subcellularLocation>
        <location evidence="1">Cytoplasm</location>
    </subcellularLocation>
</comment>
<dbReference type="Gene3D" id="3.20.20.140">
    <property type="entry name" value="Metal-dependent hydrolases"/>
    <property type="match status" value="1"/>
</dbReference>
<feature type="binding site" description="via carbamate group" evidence="4">
    <location>
        <position position="156"/>
    </location>
    <ligand>
        <name>Zn(2+)</name>
        <dbReference type="ChEBI" id="CHEBI:29105"/>
        <label>1</label>
        <note>catalytic</note>
    </ligand>
</feature>
<feature type="binding site" evidence="3">
    <location>
        <position position="283"/>
    </location>
    <ligand>
        <name>substrate</name>
    </ligand>
</feature>
<feature type="active site" description="Proton acceptor" evidence="2">
    <location>
        <position position="279"/>
    </location>
</feature>
<dbReference type="InterPro" id="IPR011059">
    <property type="entry name" value="Metal-dep_hydrolase_composite"/>
</dbReference>
<feature type="modified residue" description="N6-carboxylysine" evidence="5">
    <location>
        <position position="156"/>
    </location>
</feature>
<dbReference type="InterPro" id="IPR006680">
    <property type="entry name" value="Amidohydro-rel"/>
</dbReference>
<feature type="binding site" evidence="3">
    <location>
        <position position="131"/>
    </location>
    <ligand>
        <name>substrate</name>
    </ligand>
</feature>
<dbReference type="InterPro" id="IPR032466">
    <property type="entry name" value="Metal_Hydrolase"/>
</dbReference>
<feature type="binding site" evidence="4">
    <location>
        <position position="195"/>
    </location>
    <ligand>
        <name>Zn(2+)</name>
        <dbReference type="ChEBI" id="CHEBI:29105"/>
        <label>2</label>
        <note>catalytic</note>
    </ligand>
</feature>
<dbReference type="Gene3D" id="2.30.40.10">
    <property type="entry name" value="Urease, subunit C, domain 1"/>
    <property type="match status" value="1"/>
</dbReference>
<keyword evidence="1" id="KW-0378">Hydrolase</keyword>
<dbReference type="GO" id="GO:0008798">
    <property type="term" value="F:beta-aspartyl-peptidase activity"/>
    <property type="evidence" value="ECO:0007669"/>
    <property type="project" value="InterPro"/>
</dbReference>
<dbReference type="OrthoDB" id="5687299at2"/>
<dbReference type="AlphaFoldDB" id="A0A388SD38"/>
<comment type="similarity">
    <text evidence="1">Belongs to the peptidase M38 family.</text>
</comment>
<dbReference type="SUPFAM" id="SSF51556">
    <property type="entry name" value="Metallo-dependent hydrolases"/>
    <property type="match status" value="1"/>
</dbReference>
<dbReference type="InterPro" id="IPR050378">
    <property type="entry name" value="Metallo-dep_Hydrolases_sf"/>
</dbReference>
<comment type="caution">
    <text evidence="7">The sequence shown here is derived from an EMBL/GenBank/DDBJ whole genome shotgun (WGS) entry which is preliminary data.</text>
</comment>
<dbReference type="GO" id="GO:0016810">
    <property type="term" value="F:hydrolase activity, acting on carbon-nitrogen (but not peptide) bonds"/>
    <property type="evidence" value="ECO:0007669"/>
    <property type="project" value="InterPro"/>
</dbReference>
<sequence>MMNAVLIRNAEVYAPERLGVQDVLMVNGRFAAVGKDLNVVMPGLETIDAAGKLLTPGFFDQHIHVTGGGGEGGPVSRTPELVLSELVACGTTSLVGVSGTDFITRSIENLLAKIRALAAEGVSTWMYTSNYRFPPTTMSGEAAKDIFMVPECLGVKIALGDHRSSFPTVDQVIQLLADIRLAGMISGKIGVLHVHSGNLHGEFEMFKEIVDRGFPIRHIRPTHCARAKYVFDSAVQFAKAGGYIDITTGGSCCFDSPADAFIEAVGEGVDPARITMSSDGHGSKPRFNDKGEMVGLAVCGIECNLETIQKLVREKGQKLEDVLPFITKNVADSHGLSTQGRVADGATADALLFDDNLELTDVFAKGRQMMRNREIIVRGTFEE</sequence>
<accession>A0A401LLY9</accession>
<keyword evidence="9" id="KW-1185">Reference proteome</keyword>
<feature type="binding site" evidence="4">
    <location>
        <position position="223"/>
    </location>
    <ligand>
        <name>Zn(2+)</name>
        <dbReference type="ChEBI" id="CHEBI:29105"/>
        <label>2</label>
        <note>catalytic</note>
    </ligand>
</feature>
<dbReference type="GO" id="GO:0008237">
    <property type="term" value="F:metallopeptidase activity"/>
    <property type="evidence" value="ECO:0007669"/>
    <property type="project" value="UniProtKB-KW"/>
</dbReference>
<accession>A0A388SD38</accession>
<gene>
    <name evidence="7" type="primary">iadA_1</name>
    <name evidence="8" type="synonym">iadA_4</name>
    <name evidence="7" type="ORF">MESMUL_00080</name>
    <name evidence="8" type="ORF">MESMUL_16650</name>
</gene>
<evidence type="ECO:0000256" key="2">
    <source>
        <dbReference type="PIRSR" id="PIRSR001238-1"/>
    </source>
</evidence>
<feature type="binding site" evidence="4">
    <location>
        <position position="279"/>
    </location>
    <ligand>
        <name>Zn(2+)</name>
        <dbReference type="ChEBI" id="CHEBI:29105"/>
        <label>1</label>
        <note>catalytic</note>
    </ligand>
</feature>
<dbReference type="SUPFAM" id="SSF51338">
    <property type="entry name" value="Composite domain of metallo-dependent hydrolases"/>
    <property type="match status" value="1"/>
</dbReference>
<dbReference type="Proteomes" id="UP000266091">
    <property type="component" value="Unassembled WGS sequence"/>
</dbReference>
<keyword evidence="1" id="KW-0482">Metalloprotease</keyword>
<dbReference type="EMBL" id="BGZJ01000001">
    <property type="protein sequence ID" value="GBO94311.1"/>
    <property type="molecule type" value="Genomic_DNA"/>
</dbReference>
<evidence type="ECO:0000259" key="6">
    <source>
        <dbReference type="Pfam" id="PF01979"/>
    </source>
</evidence>
<name>A0A388SD38_9BURK</name>
<feature type="domain" description="Amidohydrolase-related" evidence="6">
    <location>
        <begin position="54"/>
        <end position="367"/>
    </location>
</feature>
<keyword evidence="1 4" id="KW-0479">Metal-binding</keyword>
<keyword evidence="1" id="KW-0645">Protease</keyword>
<organism evidence="7 9">
    <name type="scientific">Mesosutterella multiformis</name>
    <dbReference type="NCBI Taxonomy" id="2259133"/>
    <lineage>
        <taxon>Bacteria</taxon>
        <taxon>Pseudomonadati</taxon>
        <taxon>Pseudomonadota</taxon>
        <taxon>Betaproteobacteria</taxon>
        <taxon>Burkholderiales</taxon>
        <taxon>Sutterellaceae</taxon>
        <taxon>Mesosutterella</taxon>
    </lineage>
</organism>
<dbReference type="PANTHER" id="PTHR11647:SF1">
    <property type="entry name" value="COLLAPSIN RESPONSE MEDIATOR PROTEIN"/>
    <property type="match status" value="1"/>
</dbReference>
<dbReference type="NCBIfam" id="TIGR01975">
    <property type="entry name" value="isoAsp_dipep"/>
    <property type="match status" value="1"/>
</dbReference>
<dbReference type="InterPro" id="IPR010229">
    <property type="entry name" value="Pept_M38_dipep"/>
</dbReference>
<feature type="binding site" evidence="3">
    <location>
        <position position="163"/>
    </location>
    <ligand>
        <name>substrate</name>
    </ligand>
</feature>
<dbReference type="EMBL" id="BGZJ01000001">
    <property type="protein sequence ID" value="GBO92654.1"/>
    <property type="molecule type" value="Genomic_DNA"/>
</dbReference>
<dbReference type="GO" id="GO:0046872">
    <property type="term" value="F:metal ion binding"/>
    <property type="evidence" value="ECO:0007669"/>
    <property type="project" value="UniProtKB-KW"/>
</dbReference>
<reference evidence="7 9" key="1">
    <citation type="journal article" date="2018" name="Int. J. Syst. Evol. Microbiol.">
        <title>Mesosutterella multiformis gen. nov., sp. nov., a member of the family Sutterellaceae and Sutterella megalosphaeroides sp. nov., isolated from human faeces.</title>
        <authorList>
            <person name="Sakamoto M."/>
            <person name="Ikeyama N."/>
            <person name="Kunihiro T."/>
            <person name="Iino T."/>
            <person name="Yuki M."/>
            <person name="Ohkuma M."/>
        </authorList>
    </citation>
    <scope>NUCLEOTIDE SEQUENCE [LARGE SCALE GENOMIC DNA]</scope>
    <source>
        <strain evidence="7 9">4NBBH2</strain>
    </source>
</reference>
<feature type="binding site" evidence="3">
    <location>
        <position position="226"/>
    </location>
    <ligand>
        <name>substrate</name>
    </ligand>
</feature>
<evidence type="ECO:0000313" key="8">
    <source>
        <dbReference type="EMBL" id="GBO94311.1"/>
    </source>
</evidence>
<dbReference type="GO" id="GO:0005737">
    <property type="term" value="C:cytoplasm"/>
    <property type="evidence" value="ECO:0007669"/>
    <property type="project" value="UniProtKB-SubCell"/>
</dbReference>
<feature type="binding site" description="via carbamate group" evidence="4">
    <location>
        <position position="156"/>
    </location>
    <ligand>
        <name>Zn(2+)</name>
        <dbReference type="ChEBI" id="CHEBI:29105"/>
        <label>2</label>
        <note>catalytic</note>
    </ligand>
</feature>
<evidence type="ECO:0000256" key="4">
    <source>
        <dbReference type="PIRSR" id="PIRSR001238-3"/>
    </source>
</evidence>
<comment type="function">
    <text evidence="1">Catalyzes the hydrolytic cleavage of a subset of L-isoaspartyl (L-beta-aspartyl) dipeptides. Used to degrade proteins damaged by L-isoaspartyl residues formation.</text>
</comment>
<proteinExistence type="inferred from homology"/>
<reference evidence="7" key="2">
    <citation type="journal article" date="2019" name="Microbiol. Resour. Announc.">
        <title>Draft Genome Sequence of Mesosutterella multiformis JCM 32464T, a Member of the Family Sutterellaceae, Isolated from Human Feces.</title>
        <authorList>
            <person name="Ikeyama N."/>
            <person name="Ohkuma M."/>
            <person name="Sakamoto M."/>
        </authorList>
    </citation>
    <scope>NUCLEOTIDE SEQUENCE</scope>
    <source>
        <strain evidence="7">4NBBH2</strain>
    </source>
</reference>
<feature type="binding site" evidence="4">
    <location>
        <position position="62"/>
    </location>
    <ligand>
        <name>Zn(2+)</name>
        <dbReference type="ChEBI" id="CHEBI:29105"/>
        <label>1</label>
        <note>catalytic</note>
    </ligand>
</feature>
<protein>
    <recommendedName>
        <fullName evidence="1">Isoaspartyl dipeptidase</fullName>
        <ecNumber evidence="1">3.4.19.-</ecNumber>
    </recommendedName>
</protein>
<evidence type="ECO:0000313" key="9">
    <source>
        <dbReference type="Proteomes" id="UP000266091"/>
    </source>
</evidence>
<dbReference type="GO" id="GO:0006508">
    <property type="term" value="P:proteolysis"/>
    <property type="evidence" value="ECO:0007669"/>
    <property type="project" value="UniProtKB-KW"/>
</dbReference>
<feature type="binding site" evidence="3">
    <location>
        <begin position="69"/>
        <end position="71"/>
    </location>
    <ligand>
        <name>substrate</name>
    </ligand>
</feature>
<dbReference type="RefSeq" id="WP_116269202.1">
    <property type="nucleotide sequence ID" value="NZ_BGZJ01000001.1"/>
</dbReference>
<comment type="cofactor">
    <cofactor evidence="1 4">
        <name>Zn(2+)</name>
        <dbReference type="ChEBI" id="CHEBI:29105"/>
    </cofactor>
    <text evidence="1 4">Binds 2 Zn(2+) ions per subunit.</text>
</comment>
<evidence type="ECO:0000256" key="1">
    <source>
        <dbReference type="PIRNR" id="PIRNR001238"/>
    </source>
</evidence>
<dbReference type="PIRSF" id="PIRSF001238">
    <property type="entry name" value="IadA"/>
    <property type="match status" value="1"/>
</dbReference>
<evidence type="ECO:0000256" key="3">
    <source>
        <dbReference type="PIRSR" id="PIRSR001238-2"/>
    </source>
</evidence>
<comment type="PTM">
    <text evidence="5">Carbamylation allows a single lysine to coordinate two zinc ions.</text>
</comment>
<feature type="binding site" evidence="4">
    <location>
        <position position="64"/>
    </location>
    <ligand>
        <name>Zn(2+)</name>
        <dbReference type="ChEBI" id="CHEBI:29105"/>
        <label>1</label>
        <note>catalytic</note>
    </ligand>
</feature>
<dbReference type="EC" id="3.4.19.-" evidence="1"/>
<dbReference type="PANTHER" id="PTHR11647">
    <property type="entry name" value="HYDRANTOINASE/DIHYDROPYRIMIDINASE FAMILY MEMBER"/>
    <property type="match status" value="1"/>
</dbReference>
<keyword evidence="1 4" id="KW-0862">Zinc</keyword>
<comment type="PTM">
    <text evidence="1">Carboxylation allows a single lysine to coordinate two zinc ions.</text>
</comment>